<feature type="transmembrane region" description="Helical" evidence="10">
    <location>
        <begin position="70"/>
        <end position="89"/>
    </location>
</feature>
<dbReference type="GO" id="GO:0016491">
    <property type="term" value="F:oxidoreductase activity"/>
    <property type="evidence" value="ECO:0007669"/>
    <property type="project" value="UniProtKB-KW"/>
</dbReference>
<evidence type="ECO:0000313" key="12">
    <source>
        <dbReference type="EMBL" id="SEB82582.1"/>
    </source>
</evidence>
<keyword evidence="6" id="KW-0560">Oxidoreductase</keyword>
<keyword evidence="3 10" id="KW-0812">Transmembrane</keyword>
<evidence type="ECO:0000259" key="11">
    <source>
        <dbReference type="SMART" id="SM00756"/>
    </source>
</evidence>
<evidence type="ECO:0000256" key="6">
    <source>
        <dbReference type="ARBA" id="ARBA00023002"/>
    </source>
</evidence>
<gene>
    <name evidence="12" type="ORF">SAMN04489806_1878</name>
</gene>
<evidence type="ECO:0000256" key="10">
    <source>
        <dbReference type="SAM" id="Phobius"/>
    </source>
</evidence>
<feature type="transmembrane region" description="Helical" evidence="10">
    <location>
        <begin position="96"/>
        <end position="115"/>
    </location>
</feature>
<sequence length="194" mass="19979">MPSADHRPRALAVCLVAGGALGAVAALALTLEKIATAGGAAPNCNVSPLIGCGASLNSVQGSLLGIPNPLIGLMFWPAVMLLGVLAVAVPLPRWVWLGLTAALAGATALVVWFVVQSIAVLGILCPWCMLTWAVTVPLLLGVLTHVVRERMLPAPQPVVSAVRAIPVPWLWGSLVVFAAIAVWAQLQLDIVGSL</sequence>
<dbReference type="EMBL" id="FNRY01000001">
    <property type="protein sequence ID" value="SEB82582.1"/>
    <property type="molecule type" value="Genomic_DNA"/>
</dbReference>
<comment type="subcellular location">
    <subcellularLocation>
        <location evidence="1">Membrane</location>
        <topology evidence="1">Multi-pass membrane protein</topology>
    </subcellularLocation>
</comment>
<dbReference type="InterPro" id="IPR038354">
    <property type="entry name" value="VKOR_sf"/>
</dbReference>
<organism evidence="12 13">
    <name type="scientific">Paramicrobacterium humi</name>
    <dbReference type="NCBI Taxonomy" id="640635"/>
    <lineage>
        <taxon>Bacteria</taxon>
        <taxon>Bacillati</taxon>
        <taxon>Actinomycetota</taxon>
        <taxon>Actinomycetes</taxon>
        <taxon>Micrococcales</taxon>
        <taxon>Microbacteriaceae</taxon>
        <taxon>Paramicrobacterium</taxon>
    </lineage>
</organism>
<evidence type="ECO:0000256" key="2">
    <source>
        <dbReference type="ARBA" id="ARBA00006214"/>
    </source>
</evidence>
<accession>A0A1H4MJQ4</accession>
<keyword evidence="5 10" id="KW-1133">Transmembrane helix</keyword>
<evidence type="ECO:0000256" key="7">
    <source>
        <dbReference type="ARBA" id="ARBA00023136"/>
    </source>
</evidence>
<keyword evidence="13" id="KW-1185">Reference proteome</keyword>
<evidence type="ECO:0000313" key="13">
    <source>
        <dbReference type="Proteomes" id="UP000199183"/>
    </source>
</evidence>
<feature type="transmembrane region" description="Helical" evidence="10">
    <location>
        <begin position="168"/>
        <end position="186"/>
    </location>
</feature>
<dbReference type="Gene3D" id="1.20.1440.130">
    <property type="entry name" value="VKOR domain"/>
    <property type="match status" value="1"/>
</dbReference>
<comment type="similarity">
    <text evidence="2">Belongs to the VKOR family.</text>
</comment>
<evidence type="ECO:0000256" key="5">
    <source>
        <dbReference type="ARBA" id="ARBA00022989"/>
    </source>
</evidence>
<evidence type="ECO:0000256" key="9">
    <source>
        <dbReference type="ARBA" id="ARBA00023284"/>
    </source>
</evidence>
<reference evidence="12 13" key="1">
    <citation type="submission" date="2016-10" db="EMBL/GenBank/DDBJ databases">
        <authorList>
            <person name="de Groot N.N."/>
        </authorList>
    </citation>
    <scope>NUCLEOTIDE SEQUENCE [LARGE SCALE GENOMIC DNA]</scope>
    <source>
        <strain evidence="12 13">DSM 21799</strain>
    </source>
</reference>
<feature type="domain" description="Vitamin K epoxide reductase" evidence="11">
    <location>
        <begin position="8"/>
        <end position="146"/>
    </location>
</feature>
<evidence type="ECO:0000256" key="8">
    <source>
        <dbReference type="ARBA" id="ARBA00023157"/>
    </source>
</evidence>
<evidence type="ECO:0000256" key="4">
    <source>
        <dbReference type="ARBA" id="ARBA00022719"/>
    </source>
</evidence>
<dbReference type="RefSeq" id="WP_176980792.1">
    <property type="nucleotide sequence ID" value="NZ_FNRY01000001.1"/>
</dbReference>
<dbReference type="SMART" id="SM00756">
    <property type="entry name" value="VKc"/>
    <property type="match status" value="1"/>
</dbReference>
<protein>
    <submittedName>
        <fullName evidence="12">Uncharacterized membrane protein</fullName>
    </submittedName>
</protein>
<keyword evidence="7 10" id="KW-0472">Membrane</keyword>
<evidence type="ECO:0000256" key="1">
    <source>
        <dbReference type="ARBA" id="ARBA00004141"/>
    </source>
</evidence>
<dbReference type="GO" id="GO:0016020">
    <property type="term" value="C:membrane"/>
    <property type="evidence" value="ECO:0007669"/>
    <property type="project" value="UniProtKB-SubCell"/>
</dbReference>
<dbReference type="STRING" id="640635.SAMN04489806_1878"/>
<dbReference type="AlphaFoldDB" id="A0A1H4MJQ4"/>
<dbReference type="Proteomes" id="UP000199183">
    <property type="component" value="Unassembled WGS sequence"/>
</dbReference>
<evidence type="ECO:0000256" key="3">
    <source>
        <dbReference type="ARBA" id="ARBA00022692"/>
    </source>
</evidence>
<feature type="transmembrane region" description="Helical" evidence="10">
    <location>
        <begin position="121"/>
        <end position="147"/>
    </location>
</feature>
<dbReference type="GO" id="GO:0048038">
    <property type="term" value="F:quinone binding"/>
    <property type="evidence" value="ECO:0007669"/>
    <property type="project" value="UniProtKB-KW"/>
</dbReference>
<keyword evidence="8" id="KW-1015">Disulfide bond</keyword>
<name>A0A1H4MJQ4_9MICO</name>
<keyword evidence="4" id="KW-0874">Quinone</keyword>
<proteinExistence type="inferred from homology"/>
<keyword evidence="9" id="KW-0676">Redox-active center</keyword>
<dbReference type="InterPro" id="IPR012932">
    <property type="entry name" value="VKOR"/>
</dbReference>
<dbReference type="Pfam" id="PF07884">
    <property type="entry name" value="VKOR"/>
    <property type="match status" value="1"/>
</dbReference>